<keyword evidence="2" id="KW-1185">Reference proteome</keyword>
<protein>
    <submittedName>
        <fullName evidence="1">Uncharacterized protein</fullName>
    </submittedName>
</protein>
<accession>A0A163K678</accession>
<organism evidence="1">
    <name type="scientific">Absidia glauca</name>
    <name type="common">Pin mould</name>
    <dbReference type="NCBI Taxonomy" id="4829"/>
    <lineage>
        <taxon>Eukaryota</taxon>
        <taxon>Fungi</taxon>
        <taxon>Fungi incertae sedis</taxon>
        <taxon>Mucoromycota</taxon>
        <taxon>Mucoromycotina</taxon>
        <taxon>Mucoromycetes</taxon>
        <taxon>Mucorales</taxon>
        <taxon>Cunninghamellaceae</taxon>
        <taxon>Absidia</taxon>
    </lineage>
</organism>
<dbReference type="EMBL" id="LT554414">
    <property type="protein sequence ID" value="SAM04583.1"/>
    <property type="molecule type" value="Genomic_DNA"/>
</dbReference>
<dbReference type="STRING" id="4829.A0A163K678"/>
<gene>
    <name evidence="1" type="primary">ABSGL_10449.1 scaffold 12026</name>
</gene>
<sequence>MKTHQENGNGYQQEMNGNVISMDDKKQANHHSTNGSVTDGSHFITRVVSLPLVQEGLSTTQCIASRFKLGRFLLHQSHSIVERLTHAMHKTQETPSYQHYFQQNGYLQQALHRVDDWACFSLDVVETKIPLIQQPTSTIVDTLIVQPRQQVKLRYHFARDTLITQPLSKVNDKLNKDLDRLELWLKNKGLVAPAADDKSTTIHHRLLFLGGSLVHTVIGSGKEQATVAKQQGLEWTHYQINHQPLLSQKIVPLMKSIKSYMDASLSQLNQWMHMASKTEPTL</sequence>
<dbReference type="AlphaFoldDB" id="A0A163K678"/>
<reference evidence="1" key="1">
    <citation type="submission" date="2016-04" db="EMBL/GenBank/DDBJ databases">
        <authorList>
            <person name="Evans L.H."/>
            <person name="Alamgir A."/>
            <person name="Owens N."/>
            <person name="Weber N.D."/>
            <person name="Virtaneva K."/>
            <person name="Barbian K."/>
            <person name="Babar A."/>
            <person name="Rosenke K."/>
        </authorList>
    </citation>
    <scope>NUCLEOTIDE SEQUENCE [LARGE SCALE GENOMIC DNA]</scope>
    <source>
        <strain evidence="1">CBS 101.48</strain>
    </source>
</reference>
<name>A0A163K678_ABSGL</name>
<proteinExistence type="predicted"/>
<evidence type="ECO:0000313" key="1">
    <source>
        <dbReference type="EMBL" id="SAM04583.1"/>
    </source>
</evidence>
<evidence type="ECO:0000313" key="2">
    <source>
        <dbReference type="Proteomes" id="UP000078561"/>
    </source>
</evidence>
<dbReference type="InParanoid" id="A0A163K678"/>
<dbReference type="OrthoDB" id="376826at2759"/>
<dbReference type="Proteomes" id="UP000078561">
    <property type="component" value="Unassembled WGS sequence"/>
</dbReference>